<dbReference type="PANTHER" id="PTHR21666">
    <property type="entry name" value="PEPTIDASE-RELATED"/>
    <property type="match status" value="1"/>
</dbReference>
<evidence type="ECO:0000259" key="4">
    <source>
        <dbReference type="Pfam" id="PF01551"/>
    </source>
</evidence>
<feature type="coiled-coil region" evidence="2">
    <location>
        <begin position="55"/>
        <end position="135"/>
    </location>
</feature>
<dbReference type="FunFam" id="2.70.70.10:FF:000006">
    <property type="entry name" value="M23 family peptidase"/>
    <property type="match status" value="1"/>
</dbReference>
<gene>
    <name evidence="5" type="ORF">QQ91_0019690</name>
</gene>
<dbReference type="InterPro" id="IPR050570">
    <property type="entry name" value="Cell_wall_metabolism_enzyme"/>
</dbReference>
<dbReference type="InterPro" id="IPR016047">
    <property type="entry name" value="M23ase_b-sheet_dom"/>
</dbReference>
<feature type="signal peptide" evidence="3">
    <location>
        <begin position="1"/>
        <end position="30"/>
    </location>
</feature>
<dbReference type="InterPro" id="IPR011055">
    <property type="entry name" value="Dup_hybrid_motif"/>
</dbReference>
<organism evidence="5 6">
    <name type="scientific">Lyngbya confervoides BDU141951</name>
    <dbReference type="NCBI Taxonomy" id="1574623"/>
    <lineage>
        <taxon>Bacteria</taxon>
        <taxon>Bacillati</taxon>
        <taxon>Cyanobacteriota</taxon>
        <taxon>Cyanophyceae</taxon>
        <taxon>Oscillatoriophycideae</taxon>
        <taxon>Oscillatoriales</taxon>
        <taxon>Microcoleaceae</taxon>
        <taxon>Lyngbya</taxon>
    </lineage>
</organism>
<keyword evidence="2" id="KW-0175">Coiled coil</keyword>
<feature type="coiled-coil region" evidence="2">
    <location>
        <begin position="182"/>
        <end position="261"/>
    </location>
</feature>
<evidence type="ECO:0000256" key="3">
    <source>
        <dbReference type="SAM" id="SignalP"/>
    </source>
</evidence>
<dbReference type="AlphaFoldDB" id="A0ABD4T9S7"/>
<dbReference type="Proteomes" id="UP000031561">
    <property type="component" value="Unassembled WGS sequence"/>
</dbReference>
<protein>
    <submittedName>
        <fullName evidence="5">Peptidoglycan DD-metalloendopeptidase family protein</fullName>
    </submittedName>
</protein>
<dbReference type="Pfam" id="PF01551">
    <property type="entry name" value="Peptidase_M23"/>
    <property type="match status" value="1"/>
</dbReference>
<evidence type="ECO:0000256" key="2">
    <source>
        <dbReference type="SAM" id="Coils"/>
    </source>
</evidence>
<evidence type="ECO:0000313" key="6">
    <source>
        <dbReference type="Proteomes" id="UP000031561"/>
    </source>
</evidence>
<feature type="domain" description="M23ase beta-sheet core" evidence="4">
    <location>
        <begin position="306"/>
        <end position="401"/>
    </location>
</feature>
<dbReference type="EMBL" id="JTHE03000109">
    <property type="protein sequence ID" value="MCM1985047.1"/>
    <property type="molecule type" value="Genomic_DNA"/>
</dbReference>
<dbReference type="Gene3D" id="6.10.250.3150">
    <property type="match status" value="1"/>
</dbReference>
<dbReference type="PANTHER" id="PTHR21666:SF289">
    <property type="entry name" value="L-ALA--D-GLU ENDOPEPTIDASE"/>
    <property type="match status" value="1"/>
</dbReference>
<proteinExistence type="predicted"/>
<name>A0ABD4T9S7_9CYAN</name>
<comment type="caution">
    <text evidence="5">The sequence shown here is derived from an EMBL/GenBank/DDBJ whole genome shotgun (WGS) entry which is preliminary data.</text>
</comment>
<evidence type="ECO:0000256" key="1">
    <source>
        <dbReference type="ARBA" id="ARBA00022729"/>
    </source>
</evidence>
<evidence type="ECO:0000313" key="5">
    <source>
        <dbReference type="EMBL" id="MCM1985047.1"/>
    </source>
</evidence>
<keyword evidence="6" id="KW-1185">Reference proteome</keyword>
<dbReference type="Gene3D" id="2.70.70.10">
    <property type="entry name" value="Glucose Permease (Domain IIA)"/>
    <property type="match status" value="1"/>
</dbReference>
<reference evidence="5 6" key="1">
    <citation type="journal article" date="2015" name="Genome Announc.">
        <title>Draft Genome Sequence of Filamentous Marine Cyanobacterium Lyngbya confervoides Strain BDU141951.</title>
        <authorList>
            <person name="Chandrababunaidu M.M."/>
            <person name="Sen D."/>
            <person name="Tripathy S."/>
        </authorList>
    </citation>
    <scope>NUCLEOTIDE SEQUENCE [LARGE SCALE GENOMIC DNA]</scope>
    <source>
        <strain evidence="5 6">BDU141951</strain>
    </source>
</reference>
<dbReference type="CDD" id="cd12797">
    <property type="entry name" value="M23_peptidase"/>
    <property type="match status" value="1"/>
</dbReference>
<accession>A0ABD4T9S7</accession>
<dbReference type="RefSeq" id="WP_250833414.1">
    <property type="nucleotide sequence ID" value="NZ_JTHE03000109.1"/>
</dbReference>
<dbReference type="SUPFAM" id="SSF51261">
    <property type="entry name" value="Duplicated hybrid motif"/>
    <property type="match status" value="1"/>
</dbReference>
<sequence length="405" mass="45211">MASYFRPLTRALWVAILAMTFLIGSGPAHANENPAEAHGASTNQASPQTWTLDDLQQRQTVVDQYRQQVNQQKEQLQQLEGAARERLGGLQKTLQATTSQLDNQQQQLQVATESLEKVQKELQTVESRYQQRREVTADRLKYLQRNRKTQNWSTLLQSQSLEDLLDKQYYLKRVYAADQRVLSGLKQEADQVNAKKVEIETRKNEIALLLQQLNSQKDQYEQQAKAQRDLVLRLNTDRRALEAAEAQLSRDSKNLSILIQQRIAIQSSYQNGKPPIPGTGQMILPTQGSVTSPFGWRIHPVLGSQRFHAGLDVGAEEGTPIVAADSGTVILAEWYGGYGYAVIIDHGNNITTLYGHCSQLFVTVGQSVNKGELIAAVGSTGLSTGPHLHFEVRIKGEPMDPVAFL</sequence>
<feature type="chain" id="PRO_5044874526" evidence="3">
    <location>
        <begin position="31"/>
        <end position="405"/>
    </location>
</feature>
<keyword evidence="1 3" id="KW-0732">Signal</keyword>